<evidence type="ECO:0000256" key="15">
    <source>
        <dbReference type="SAM" id="MobiDB-lite"/>
    </source>
</evidence>
<proteinExistence type="predicted"/>
<dbReference type="Gene3D" id="1.10.10.1700">
    <property type="entry name" value="Histone-lysine N-methyltransferase"/>
    <property type="match status" value="1"/>
</dbReference>
<dbReference type="GO" id="GO:0005694">
    <property type="term" value="C:chromosome"/>
    <property type="evidence" value="ECO:0007669"/>
    <property type="project" value="UniProtKB-SubCell"/>
</dbReference>
<dbReference type="GO" id="GO:0005634">
    <property type="term" value="C:nucleus"/>
    <property type="evidence" value="ECO:0007669"/>
    <property type="project" value="UniProtKB-SubCell"/>
</dbReference>
<dbReference type="SUPFAM" id="SSF82199">
    <property type="entry name" value="SET domain"/>
    <property type="match status" value="1"/>
</dbReference>
<dbReference type="InterPro" id="IPR039977">
    <property type="entry name" value="Suv4-20/Set9"/>
</dbReference>
<evidence type="ECO:0000256" key="2">
    <source>
        <dbReference type="ARBA" id="ARBA00004123"/>
    </source>
</evidence>
<evidence type="ECO:0000256" key="7">
    <source>
        <dbReference type="ARBA" id="ARBA00022603"/>
    </source>
</evidence>
<feature type="compositionally biased region" description="Polar residues" evidence="15">
    <location>
        <begin position="323"/>
        <end position="336"/>
    </location>
</feature>
<dbReference type="PANTHER" id="PTHR12977:SF4">
    <property type="entry name" value="HISTONE-LYSINE N-METHYLTRANSFERASE KMT5B"/>
    <property type="match status" value="1"/>
</dbReference>
<dbReference type="Gene3D" id="2.170.270.10">
    <property type="entry name" value="SET domain"/>
    <property type="match status" value="1"/>
</dbReference>
<dbReference type="Proteomes" id="UP000799421">
    <property type="component" value="Unassembled WGS sequence"/>
</dbReference>
<dbReference type="GO" id="GO:0140943">
    <property type="term" value="F:histone H4K20 trimethyltransferase activity"/>
    <property type="evidence" value="ECO:0007669"/>
    <property type="project" value="UniProtKB-EC"/>
</dbReference>
<evidence type="ECO:0000313" key="17">
    <source>
        <dbReference type="EMBL" id="KAF2862344.1"/>
    </source>
</evidence>
<keyword evidence="18" id="KW-1185">Reference proteome</keyword>
<keyword evidence="7" id="KW-0489">Methyltransferase</keyword>
<evidence type="ECO:0000256" key="14">
    <source>
        <dbReference type="ARBA" id="ARBA00048081"/>
    </source>
</evidence>
<dbReference type="InterPro" id="IPR046341">
    <property type="entry name" value="SET_dom_sf"/>
</dbReference>
<feature type="compositionally biased region" description="Polar residues" evidence="15">
    <location>
        <begin position="482"/>
        <end position="495"/>
    </location>
</feature>
<evidence type="ECO:0000256" key="9">
    <source>
        <dbReference type="ARBA" id="ARBA00022691"/>
    </source>
</evidence>
<dbReference type="SMART" id="SM00317">
    <property type="entry name" value="SET"/>
    <property type="match status" value="1"/>
</dbReference>
<dbReference type="EMBL" id="MU005966">
    <property type="protein sequence ID" value="KAF2862344.1"/>
    <property type="molecule type" value="Genomic_DNA"/>
</dbReference>
<keyword evidence="6" id="KW-0158">Chromosome</keyword>
<evidence type="ECO:0000256" key="5">
    <source>
        <dbReference type="ARBA" id="ARBA00015413"/>
    </source>
</evidence>
<evidence type="ECO:0000256" key="12">
    <source>
        <dbReference type="ARBA" id="ARBA00024057"/>
    </source>
</evidence>
<dbReference type="PROSITE" id="PS51567">
    <property type="entry name" value="SAM_MT43_SUVAR420_1"/>
    <property type="match status" value="1"/>
</dbReference>
<comment type="function">
    <text evidence="1">Histone methyltransferase that trimethylates 'Lys-20' of histone H4 to form H4K20me3.</text>
</comment>
<feature type="domain" description="SET" evidence="16">
    <location>
        <begin position="120"/>
        <end position="234"/>
    </location>
</feature>
<feature type="region of interest" description="Disordered" evidence="15">
    <location>
        <begin position="257"/>
        <end position="374"/>
    </location>
</feature>
<dbReference type="InterPro" id="IPR017956">
    <property type="entry name" value="AT_hook_DNA-bd_motif"/>
</dbReference>
<dbReference type="PRINTS" id="PR00929">
    <property type="entry name" value="ATHOOK"/>
</dbReference>
<reference evidence="17" key="1">
    <citation type="journal article" date="2020" name="Stud. Mycol.">
        <title>101 Dothideomycetes genomes: a test case for predicting lifestyles and emergence of pathogens.</title>
        <authorList>
            <person name="Haridas S."/>
            <person name="Albert R."/>
            <person name="Binder M."/>
            <person name="Bloem J."/>
            <person name="Labutti K."/>
            <person name="Salamov A."/>
            <person name="Andreopoulos B."/>
            <person name="Baker S."/>
            <person name="Barry K."/>
            <person name="Bills G."/>
            <person name="Bluhm B."/>
            <person name="Cannon C."/>
            <person name="Castanera R."/>
            <person name="Culley D."/>
            <person name="Daum C."/>
            <person name="Ezra D."/>
            <person name="Gonzalez J."/>
            <person name="Henrissat B."/>
            <person name="Kuo A."/>
            <person name="Liang C."/>
            <person name="Lipzen A."/>
            <person name="Lutzoni F."/>
            <person name="Magnuson J."/>
            <person name="Mondo S."/>
            <person name="Nolan M."/>
            <person name="Ohm R."/>
            <person name="Pangilinan J."/>
            <person name="Park H.-J."/>
            <person name="Ramirez L."/>
            <person name="Alfaro M."/>
            <person name="Sun H."/>
            <person name="Tritt A."/>
            <person name="Yoshinaga Y."/>
            <person name="Zwiers L.-H."/>
            <person name="Turgeon B."/>
            <person name="Goodwin S."/>
            <person name="Spatafora J."/>
            <person name="Crous P."/>
            <person name="Grigoriev I."/>
        </authorList>
    </citation>
    <scope>NUCLEOTIDE SEQUENCE</scope>
    <source>
        <strain evidence="17">CBS 480.64</strain>
    </source>
</reference>
<feature type="region of interest" description="Disordered" evidence="15">
    <location>
        <begin position="674"/>
        <end position="703"/>
    </location>
</feature>
<feature type="compositionally biased region" description="Basic and acidic residues" evidence="15">
    <location>
        <begin position="276"/>
        <end position="294"/>
    </location>
</feature>
<sequence length="703" mass="79723">MPRRSADVDEAIKKKGGLTKEQLEAYDDVCTDALVDRVYFWSTIRKMNDKRHPSRGVREESVCDILRKFVINEKDPATASQELLKQPGLNKFLNSLKTDVEKDYFQKHLRKYINIYLPDCPFEVGTTNRYTISNAEAAIYARRKLKRGEVIKFLTGIQVEMTEEQEEKLTVLQGDFSVVISSRKKRPCIFLGPARFANHDCDPNARLDTSGTQGLHIVATKDIEIGQEITVSYGENYFGTDNCNCLCETCENKQINGWDPRGPLIEDSSDEESESEEVHQKKSESRLRTSERGKAAMAPAPPPPKKKSSLKRKRGEEAPASPCQPSETSNDASTDSGGLPKRARGRPRKHPKKDNGEKRGRGRPKKILGENNGEIQQVLLRQTTVNTLPRSGLMSKLRTFLGNVVSSFDSPLTTNTEERDTGRITRSSKRKMQATMEVEIPTKRVKYKQSVSTLRRVAYRKDDEPALTRPRRSSRHLKAISGVSTPASAPSTDIFSRGSLASSATSMETRSQSKAAAKVREVVTTKVCKEEEVVPLRRGRSAKKLGTSTIMMCSIETTKTGASKEKRGEPRAPGDYYLCQALLASAYHRWVQCRNCDKYFVQDCAYHTRIGCPRCERHSKLYGYHYPKTDKEGKWDREERVADHRTINRFIDPEDERMEFRGRKALEQLRMQAASRSVSTEVRRGSDSHPNERRRCLRRRSGL</sequence>
<keyword evidence="8" id="KW-0808">Transferase</keyword>
<feature type="region of interest" description="Disordered" evidence="15">
    <location>
        <begin position="412"/>
        <end position="434"/>
    </location>
</feature>
<evidence type="ECO:0000256" key="11">
    <source>
        <dbReference type="ARBA" id="ARBA00023242"/>
    </source>
</evidence>
<feature type="compositionally biased region" description="Basic residues" evidence="15">
    <location>
        <begin position="304"/>
        <end position="313"/>
    </location>
</feature>
<keyword evidence="10" id="KW-0156">Chromatin regulator</keyword>
<comment type="subcellular location">
    <subcellularLocation>
        <location evidence="3">Chromosome</location>
    </subcellularLocation>
    <subcellularLocation>
        <location evidence="2">Nucleus</location>
    </subcellularLocation>
</comment>
<dbReference type="AlphaFoldDB" id="A0A6A7C4F1"/>
<keyword evidence="11" id="KW-0539">Nucleus</keyword>
<evidence type="ECO:0000256" key="13">
    <source>
        <dbReference type="ARBA" id="ARBA00030653"/>
    </source>
</evidence>
<evidence type="ECO:0000256" key="8">
    <source>
        <dbReference type="ARBA" id="ARBA00022679"/>
    </source>
</evidence>
<evidence type="ECO:0000256" key="10">
    <source>
        <dbReference type="ARBA" id="ARBA00022853"/>
    </source>
</evidence>
<dbReference type="Pfam" id="PF00856">
    <property type="entry name" value="SET"/>
    <property type="match status" value="1"/>
</dbReference>
<comment type="catalytic activity">
    <reaction evidence="14">
        <text>L-lysyl(20)-[histone H4] + 3 S-adenosyl-L-methionine = N(6),N(6),N(6)-trimethyl-L-lysyl(20)-[histone H4] + 3 S-adenosyl-L-homocysteine + 3 H(+)</text>
        <dbReference type="Rhea" id="RHEA:64456"/>
        <dbReference type="Rhea" id="RHEA-COMP:15554"/>
        <dbReference type="Rhea" id="RHEA-COMP:15998"/>
        <dbReference type="ChEBI" id="CHEBI:15378"/>
        <dbReference type="ChEBI" id="CHEBI:29969"/>
        <dbReference type="ChEBI" id="CHEBI:57856"/>
        <dbReference type="ChEBI" id="CHEBI:59789"/>
        <dbReference type="ChEBI" id="CHEBI:61961"/>
        <dbReference type="EC" id="2.1.1.372"/>
    </reaction>
</comment>
<protein>
    <recommendedName>
        <fullName evidence="5">Histone-lysine N-methyltransferase SET9</fullName>
        <ecNumber evidence="12">2.1.1.372</ecNumber>
    </recommendedName>
    <alternativeName>
        <fullName evidence="4">Histone-lysine N-methyltransferase set9</fullName>
    </alternativeName>
    <alternativeName>
        <fullName evidence="13">SET domain protein 9</fullName>
    </alternativeName>
</protein>
<dbReference type="PROSITE" id="PS50280">
    <property type="entry name" value="SET"/>
    <property type="match status" value="1"/>
</dbReference>
<dbReference type="PANTHER" id="PTHR12977">
    <property type="entry name" value="SUPPRESSOR OF VARIEGATION 4-20-RELATED"/>
    <property type="match status" value="1"/>
</dbReference>
<dbReference type="InterPro" id="IPR041938">
    <property type="entry name" value="Hist-Lys_N-MTase_N"/>
</dbReference>
<evidence type="ECO:0000259" key="16">
    <source>
        <dbReference type="PROSITE" id="PS50280"/>
    </source>
</evidence>
<evidence type="ECO:0000256" key="1">
    <source>
        <dbReference type="ARBA" id="ARBA00001984"/>
    </source>
</evidence>
<dbReference type="InterPro" id="IPR025783">
    <property type="entry name" value="Set9_fungi"/>
</dbReference>
<dbReference type="InterPro" id="IPR001214">
    <property type="entry name" value="SET_dom"/>
</dbReference>
<evidence type="ECO:0000256" key="6">
    <source>
        <dbReference type="ARBA" id="ARBA00022454"/>
    </source>
</evidence>
<evidence type="ECO:0000256" key="4">
    <source>
        <dbReference type="ARBA" id="ARBA00014232"/>
    </source>
</evidence>
<feature type="compositionally biased region" description="Basic residues" evidence="15">
    <location>
        <begin position="469"/>
        <end position="478"/>
    </location>
</feature>
<evidence type="ECO:0000313" key="18">
    <source>
        <dbReference type="Proteomes" id="UP000799421"/>
    </source>
</evidence>
<dbReference type="GO" id="GO:0032259">
    <property type="term" value="P:methylation"/>
    <property type="evidence" value="ECO:0007669"/>
    <property type="project" value="UniProtKB-KW"/>
</dbReference>
<feature type="compositionally biased region" description="Basic residues" evidence="15">
    <location>
        <begin position="341"/>
        <end position="352"/>
    </location>
</feature>
<accession>A0A6A7C4F1</accession>
<feature type="compositionally biased region" description="Basic and acidic residues" evidence="15">
    <location>
        <begin position="681"/>
        <end position="694"/>
    </location>
</feature>
<dbReference type="OrthoDB" id="6627536at2759"/>
<dbReference type="SMART" id="SM00384">
    <property type="entry name" value="AT_hook"/>
    <property type="match status" value="3"/>
</dbReference>
<gene>
    <name evidence="17" type="ORF">K470DRAFT_293527</name>
</gene>
<name>A0A6A7C4F1_9PEZI</name>
<evidence type="ECO:0000256" key="3">
    <source>
        <dbReference type="ARBA" id="ARBA00004286"/>
    </source>
</evidence>
<keyword evidence="9" id="KW-0949">S-adenosyl-L-methionine</keyword>
<dbReference type="EC" id="2.1.1.372" evidence="12"/>
<feature type="region of interest" description="Disordered" evidence="15">
    <location>
        <begin position="463"/>
        <end position="495"/>
    </location>
</feature>
<dbReference type="GO" id="GO:0003677">
    <property type="term" value="F:DNA binding"/>
    <property type="evidence" value="ECO:0007669"/>
    <property type="project" value="InterPro"/>
</dbReference>
<dbReference type="CDD" id="cd10524">
    <property type="entry name" value="SET_Suv4-20-like"/>
    <property type="match status" value="1"/>
</dbReference>
<organism evidence="17 18">
    <name type="scientific">Piedraia hortae CBS 480.64</name>
    <dbReference type="NCBI Taxonomy" id="1314780"/>
    <lineage>
        <taxon>Eukaryota</taxon>
        <taxon>Fungi</taxon>
        <taxon>Dikarya</taxon>
        <taxon>Ascomycota</taxon>
        <taxon>Pezizomycotina</taxon>
        <taxon>Dothideomycetes</taxon>
        <taxon>Dothideomycetidae</taxon>
        <taxon>Capnodiales</taxon>
        <taxon>Piedraiaceae</taxon>
        <taxon>Piedraia</taxon>
    </lineage>
</organism>